<dbReference type="InterPro" id="IPR036249">
    <property type="entry name" value="Thioredoxin-like_sf"/>
</dbReference>
<dbReference type="EMBL" id="JARGEI010000004">
    <property type="protein sequence ID" value="KAJ8732624.1"/>
    <property type="molecule type" value="Genomic_DNA"/>
</dbReference>
<dbReference type="SFLD" id="SFLDS00019">
    <property type="entry name" value="Glutathione_Transferase_(cytos"/>
    <property type="match status" value="1"/>
</dbReference>
<dbReference type="Pfam" id="PF00043">
    <property type="entry name" value="GST_C"/>
    <property type="match status" value="1"/>
</dbReference>
<keyword evidence="2" id="KW-0732">Signal</keyword>
<dbReference type="Proteomes" id="UP001231518">
    <property type="component" value="Chromosome 6"/>
</dbReference>
<dbReference type="PANTHER" id="PTHR43969:SF9">
    <property type="entry name" value="GLUTATHIONE S TRANSFERASE D10, ISOFORM A-RELATED"/>
    <property type="match status" value="1"/>
</dbReference>
<reference evidence="5" key="1">
    <citation type="submission" date="2023-03" db="EMBL/GenBank/DDBJ databases">
        <title>Chromosome-level genomes of two armyworms, Mythimna separata and Mythimna loreyi, provide insights into the biosynthesis and reception of sex pheromones.</title>
        <authorList>
            <person name="Zhao H."/>
        </authorList>
    </citation>
    <scope>NUCLEOTIDE SEQUENCE</scope>
    <source>
        <strain evidence="5">BeijingLab</strain>
        <tissue evidence="5">Pupa</tissue>
    </source>
</reference>
<dbReference type="GO" id="GO:0006749">
    <property type="term" value="P:glutathione metabolic process"/>
    <property type="evidence" value="ECO:0007669"/>
    <property type="project" value="TreeGrafter"/>
</dbReference>
<sequence>MTLLLTIYLMYVIMQTRILALSMQQTNKNMGVKLYTLDLSPPARSVMMTCDLFNVPFEKITVNLLEGDHLTPEFLKKNPLHTIPVLEDGDVTLHDSHAIMQYLADAYGKEDSWYPKDVKKRALVNQKLFFNISILFPRIRNITYPLIIEGNKNVDPKRYEDIAEAYGFVEEFLSRTTYLAADHITIADVAALSSMTSLEALLPIDAKKFPKTTAWLTNLKKTSFSKNQNESGATALGELIKKYLA</sequence>
<evidence type="ECO:0000256" key="1">
    <source>
        <dbReference type="ARBA" id="ARBA00011738"/>
    </source>
</evidence>
<gene>
    <name evidence="5" type="ORF">PYW07_015223</name>
</gene>
<dbReference type="SFLD" id="SFLDG01153">
    <property type="entry name" value="Main.4:_Theta-like"/>
    <property type="match status" value="1"/>
</dbReference>
<dbReference type="SFLD" id="SFLDG00358">
    <property type="entry name" value="Main_(cytGST)"/>
    <property type="match status" value="1"/>
</dbReference>
<feature type="chain" id="PRO_5042241501" description="Glutathione transferase" evidence="2">
    <location>
        <begin position="21"/>
        <end position="245"/>
    </location>
</feature>
<feature type="domain" description="GST C-terminal" evidence="4">
    <location>
        <begin position="117"/>
        <end position="244"/>
    </location>
</feature>
<dbReference type="AlphaFoldDB" id="A0AAD7YXC5"/>
<dbReference type="Gene3D" id="1.20.1050.10">
    <property type="match status" value="1"/>
</dbReference>
<proteinExistence type="predicted"/>
<dbReference type="PROSITE" id="PS50404">
    <property type="entry name" value="GST_NTER"/>
    <property type="match status" value="1"/>
</dbReference>
<dbReference type="SUPFAM" id="SSF47616">
    <property type="entry name" value="GST C-terminal domain-like"/>
    <property type="match status" value="1"/>
</dbReference>
<comment type="caution">
    <text evidence="5">The sequence shown here is derived from an EMBL/GenBank/DDBJ whole genome shotgun (WGS) entry which is preliminary data.</text>
</comment>
<evidence type="ECO:0000313" key="5">
    <source>
        <dbReference type="EMBL" id="KAJ8732624.1"/>
    </source>
</evidence>
<dbReference type="FunFam" id="1.20.1050.10:FF:000007">
    <property type="entry name" value="Glutathione S-transferase 1-1"/>
    <property type="match status" value="1"/>
</dbReference>
<dbReference type="InterPro" id="IPR004046">
    <property type="entry name" value="GST_C"/>
</dbReference>
<feature type="signal peptide" evidence="2">
    <location>
        <begin position="1"/>
        <end position="20"/>
    </location>
</feature>
<dbReference type="Pfam" id="PF13417">
    <property type="entry name" value="GST_N_3"/>
    <property type="match status" value="1"/>
</dbReference>
<dbReference type="InterPro" id="IPR036282">
    <property type="entry name" value="Glutathione-S-Trfase_C_sf"/>
</dbReference>
<evidence type="ECO:0000259" key="4">
    <source>
        <dbReference type="PROSITE" id="PS50405"/>
    </source>
</evidence>
<evidence type="ECO:0000259" key="3">
    <source>
        <dbReference type="PROSITE" id="PS50404"/>
    </source>
</evidence>
<comment type="subunit">
    <text evidence="1">Homodimer.</text>
</comment>
<dbReference type="FunFam" id="3.40.30.10:FF:000034">
    <property type="entry name" value="glutathione S-transferase 1"/>
    <property type="match status" value="1"/>
</dbReference>
<evidence type="ECO:0000256" key="2">
    <source>
        <dbReference type="SAM" id="SignalP"/>
    </source>
</evidence>
<evidence type="ECO:0000313" key="6">
    <source>
        <dbReference type="Proteomes" id="UP001231518"/>
    </source>
</evidence>
<feature type="domain" description="GST N-terminal" evidence="3">
    <location>
        <begin position="30"/>
        <end position="111"/>
    </location>
</feature>
<dbReference type="CDD" id="cd03177">
    <property type="entry name" value="GST_C_Delta_Epsilon"/>
    <property type="match status" value="1"/>
</dbReference>
<dbReference type="PROSITE" id="PS50405">
    <property type="entry name" value="GST_CTER"/>
    <property type="match status" value="1"/>
</dbReference>
<dbReference type="CDD" id="cd03045">
    <property type="entry name" value="GST_N_Delta_Epsilon"/>
    <property type="match status" value="1"/>
</dbReference>
<dbReference type="PANTHER" id="PTHR43969">
    <property type="entry name" value="GLUTATHIONE S TRANSFERASE D10, ISOFORM A-RELATED"/>
    <property type="match status" value="1"/>
</dbReference>
<protein>
    <recommendedName>
        <fullName evidence="7">Glutathione transferase</fullName>
    </recommendedName>
</protein>
<dbReference type="SUPFAM" id="SSF52833">
    <property type="entry name" value="Thioredoxin-like"/>
    <property type="match status" value="1"/>
</dbReference>
<evidence type="ECO:0008006" key="7">
    <source>
        <dbReference type="Google" id="ProtNLM"/>
    </source>
</evidence>
<name>A0AAD7YXC5_MYTSE</name>
<dbReference type="InterPro" id="IPR010987">
    <property type="entry name" value="Glutathione-S-Trfase_C-like"/>
</dbReference>
<accession>A0AAD7YXC5</accession>
<dbReference type="InterPro" id="IPR004045">
    <property type="entry name" value="Glutathione_S-Trfase_N"/>
</dbReference>
<dbReference type="Gene3D" id="3.40.30.10">
    <property type="entry name" value="Glutaredoxin"/>
    <property type="match status" value="1"/>
</dbReference>
<organism evidence="5 6">
    <name type="scientific">Mythimna separata</name>
    <name type="common">Oriental armyworm</name>
    <name type="synonym">Pseudaletia separata</name>
    <dbReference type="NCBI Taxonomy" id="271217"/>
    <lineage>
        <taxon>Eukaryota</taxon>
        <taxon>Metazoa</taxon>
        <taxon>Ecdysozoa</taxon>
        <taxon>Arthropoda</taxon>
        <taxon>Hexapoda</taxon>
        <taxon>Insecta</taxon>
        <taxon>Pterygota</taxon>
        <taxon>Neoptera</taxon>
        <taxon>Endopterygota</taxon>
        <taxon>Lepidoptera</taxon>
        <taxon>Glossata</taxon>
        <taxon>Ditrysia</taxon>
        <taxon>Noctuoidea</taxon>
        <taxon>Noctuidae</taxon>
        <taxon>Noctuinae</taxon>
        <taxon>Hadenini</taxon>
        <taxon>Mythimna</taxon>
    </lineage>
</organism>
<dbReference type="InterPro" id="IPR040079">
    <property type="entry name" value="Glutathione_S-Trfase"/>
</dbReference>
<keyword evidence="6" id="KW-1185">Reference proteome</keyword>
<dbReference type="GO" id="GO:0004364">
    <property type="term" value="F:glutathione transferase activity"/>
    <property type="evidence" value="ECO:0007669"/>
    <property type="project" value="TreeGrafter"/>
</dbReference>